<name>A0A1P8KBE4_9BURK</name>
<dbReference type="EMBL" id="CP019239">
    <property type="protein sequence ID" value="APW43285.1"/>
    <property type="molecule type" value="Genomic_DNA"/>
</dbReference>
<organism evidence="1 2">
    <name type="scientific">Rhodoferax saidenbachensis</name>
    <dbReference type="NCBI Taxonomy" id="1484693"/>
    <lineage>
        <taxon>Bacteria</taxon>
        <taxon>Pseudomonadati</taxon>
        <taxon>Pseudomonadota</taxon>
        <taxon>Betaproteobacteria</taxon>
        <taxon>Burkholderiales</taxon>
        <taxon>Comamonadaceae</taxon>
        <taxon>Rhodoferax</taxon>
    </lineage>
</organism>
<dbReference type="AlphaFoldDB" id="A0A1P8KBE4"/>
<evidence type="ECO:0000313" key="1">
    <source>
        <dbReference type="EMBL" id="APW43285.1"/>
    </source>
</evidence>
<reference evidence="1 2" key="1">
    <citation type="submission" date="2017-01" db="EMBL/GenBank/DDBJ databases">
        <authorList>
            <person name="Mah S.A."/>
            <person name="Swanson W.J."/>
            <person name="Moy G.W."/>
            <person name="Vacquier V.D."/>
        </authorList>
    </citation>
    <scope>NUCLEOTIDE SEQUENCE [LARGE SCALE GENOMIC DNA]</scope>
    <source>
        <strain evidence="1 2">DSM 22694</strain>
    </source>
</reference>
<evidence type="ECO:0000313" key="2">
    <source>
        <dbReference type="Proteomes" id="UP000186110"/>
    </source>
</evidence>
<accession>A0A1P8KBE4</accession>
<dbReference type="KEGG" id="rsb:RS694_12620"/>
<sequence length="87" mass="9798">MNMVLLKDPSLRRFWFVLARGLGIGVTAGSRLEAETLARNACSQSGWSFEPIEVLEDVDVRDLDQNHVIPNMGPPNFKGVWFPRLNT</sequence>
<dbReference type="STRING" id="1484693.RS694_12620"/>
<gene>
    <name evidence="1" type="ORF">RS694_12620</name>
</gene>
<dbReference type="Proteomes" id="UP000186110">
    <property type="component" value="Chromosome"/>
</dbReference>
<keyword evidence="2" id="KW-1185">Reference proteome</keyword>
<proteinExistence type="predicted"/>
<protein>
    <submittedName>
        <fullName evidence="1">Uncharacterized protein</fullName>
    </submittedName>
</protein>